<dbReference type="Gene3D" id="1.10.10.10">
    <property type="entry name" value="Winged helix-like DNA-binding domain superfamily/Winged helix DNA-binding domain"/>
    <property type="match status" value="1"/>
</dbReference>
<evidence type="ECO:0000313" key="2">
    <source>
        <dbReference type="EMBL" id="VTO98003.1"/>
    </source>
</evidence>
<proteinExistence type="predicted"/>
<organism evidence="2">
    <name type="scientific">Mycobacterium kansasii</name>
    <dbReference type="NCBI Taxonomy" id="1768"/>
    <lineage>
        <taxon>Bacteria</taxon>
        <taxon>Bacillati</taxon>
        <taxon>Actinomycetota</taxon>
        <taxon>Actinomycetes</taxon>
        <taxon>Mycobacteriales</taxon>
        <taxon>Mycobacteriaceae</taxon>
        <taxon>Mycobacterium</taxon>
    </lineage>
</organism>
<dbReference type="CDD" id="cd04859">
    <property type="entry name" value="Prim_Pol"/>
    <property type="match status" value="1"/>
</dbReference>
<accession>A0A653EKE5</accession>
<gene>
    <name evidence="2" type="ORF">BIN_B_01157</name>
</gene>
<dbReference type="Pfam" id="PF09250">
    <property type="entry name" value="Prim-Pol"/>
    <property type="match status" value="1"/>
</dbReference>
<reference evidence="2" key="1">
    <citation type="submission" date="2019-05" db="EMBL/GenBank/DDBJ databases">
        <authorList>
            <person name="Naeem R."/>
            <person name="Antony C."/>
            <person name="Guan Q."/>
        </authorList>
    </citation>
    <scope>NUCLEOTIDE SEQUENCE</scope>
    <source>
        <strain evidence="2">3</strain>
    </source>
</reference>
<evidence type="ECO:0000259" key="1">
    <source>
        <dbReference type="SMART" id="SM00943"/>
    </source>
</evidence>
<dbReference type="GO" id="GO:0006355">
    <property type="term" value="P:regulation of DNA-templated transcription"/>
    <property type="evidence" value="ECO:0007669"/>
    <property type="project" value="InterPro"/>
</dbReference>
<protein>
    <recommendedName>
        <fullName evidence="1">DNA primase/polymerase bifunctional N-terminal domain-containing protein</fullName>
    </recommendedName>
</protein>
<dbReference type="CDD" id="cd00090">
    <property type="entry name" value="HTH_ARSR"/>
    <property type="match status" value="1"/>
</dbReference>
<dbReference type="AlphaFoldDB" id="A0A653EKE5"/>
<dbReference type="InterPro" id="IPR011991">
    <property type="entry name" value="ArsR-like_HTH"/>
</dbReference>
<dbReference type="InterPro" id="IPR015330">
    <property type="entry name" value="DNA_primase/pol_bifunc_N"/>
</dbReference>
<feature type="domain" description="DNA primase/polymerase bifunctional N-terminal" evidence="1">
    <location>
        <begin position="82"/>
        <end position="241"/>
    </location>
</feature>
<dbReference type="InterPro" id="IPR036388">
    <property type="entry name" value="WH-like_DNA-bd_sf"/>
</dbReference>
<dbReference type="SUPFAM" id="SSF46785">
    <property type="entry name" value="Winged helix' DNA-binding domain"/>
    <property type="match status" value="1"/>
</dbReference>
<dbReference type="EMBL" id="LR589259">
    <property type="protein sequence ID" value="VTO98003.1"/>
    <property type="molecule type" value="Genomic_DNA"/>
</dbReference>
<dbReference type="SUPFAM" id="SSF56747">
    <property type="entry name" value="Prim-pol domain"/>
    <property type="match status" value="1"/>
</dbReference>
<sequence>MARDPWPGTPAWYELADGDPQKMFGVFSDARPQRGAHRCVHPAGGGVVAEKRSQASQLVDSGDGIQLAIPEIAADADCLTAALAYAAAGWYVLPVRRVAGKAGKHPGGIVGHEWHHKSSSDPQVIAAWYAATDHGIALHCGRSGAVVFDVDDPDAMPDVLARHLDTAPHQSSRPDTPRRGHYVFAMPPGQTLGNGTGRLGGAWGEIRGANGVIIAAPSWHPEGGEYRWAHAGIVPVLPADIAELLPDAASAEDAVSDAVVAAFLAEHRAASRPEVLRSWVSALSGKIERGESCHMSAVSVVTGAMKEARAGYFPAAEAIAALKPIFFGAVALGGSTGVRRTGSVADSEWAGVLAWAVGQALAANLDEVRTRVAEEMPERVESVDDIAAALVAETQGAQPISLADAHAVFRRWLGDDYDTDAVDAVLATAAVERLDGDPLWLLLISGSGNAKTETVQALDGIGAIVTSTISSPGALLSASPKRERAKDATGGLLRKLEPRGVLVVKDVTSILSMSGEARAEVLGALREVYDGRWSRNVGTDGGLTLDWAGRIAAIGAVTTAWDKAHSAIASMGDRFVLIRIDSTVGRQAAGRKAIGNTGSEIRMRAELADAVAGVLAGMDTRPIAVTAETDVLLAAADLVTLARTGVEYDYRGDVIDAHAPEMPTRFAKQLAQVVRGGVALGMDRAAAVRLAIRCARDSMPPLRLAIIDYLAKHPHSSTADIRKELGKPRATVDRQLQALHMLGVLDCEEEEITWSGKDVTRWYYSLTDGINPHALDPQSVPDLALHTPSPHRRGQESSGALHVPSAISGTDFRRPGCLCADQPQPCQWCRQLAS</sequence>
<dbReference type="SMART" id="SM00943">
    <property type="entry name" value="Prim-Pol"/>
    <property type="match status" value="1"/>
</dbReference>
<dbReference type="InterPro" id="IPR036390">
    <property type="entry name" value="WH_DNA-bd_sf"/>
</dbReference>
<dbReference type="GO" id="GO:0003677">
    <property type="term" value="F:DNA binding"/>
    <property type="evidence" value="ECO:0007669"/>
    <property type="project" value="InterPro"/>
</dbReference>
<name>A0A653EKE5_MYCKA</name>